<dbReference type="InterPro" id="IPR029063">
    <property type="entry name" value="SAM-dependent_MTases_sf"/>
</dbReference>
<organism evidence="8 9">
    <name type="scientific">Streptomyces thermogriseus</name>
    <dbReference type="NCBI Taxonomy" id="75292"/>
    <lineage>
        <taxon>Bacteria</taxon>
        <taxon>Bacillati</taxon>
        <taxon>Actinomycetota</taxon>
        <taxon>Actinomycetes</taxon>
        <taxon>Kitasatosporales</taxon>
        <taxon>Streptomycetaceae</taxon>
        <taxon>Streptomyces</taxon>
    </lineage>
</organism>
<dbReference type="InterPro" id="IPR018117">
    <property type="entry name" value="C5_DNA_meth_AS"/>
</dbReference>
<evidence type="ECO:0000256" key="2">
    <source>
        <dbReference type="ARBA" id="ARBA00022679"/>
    </source>
</evidence>
<dbReference type="PROSITE" id="PS00094">
    <property type="entry name" value="C5_MTASE_1"/>
    <property type="match status" value="1"/>
</dbReference>
<keyword evidence="2 5" id="KW-0808">Transferase</keyword>
<dbReference type="InterPro" id="IPR001525">
    <property type="entry name" value="C5_MeTfrase"/>
</dbReference>
<dbReference type="PRINTS" id="PR00105">
    <property type="entry name" value="C5METTRFRASE"/>
</dbReference>
<evidence type="ECO:0000256" key="3">
    <source>
        <dbReference type="ARBA" id="ARBA00022691"/>
    </source>
</evidence>
<name>A0ABP4DQ27_9ACTN</name>
<dbReference type="GO" id="GO:0008168">
    <property type="term" value="F:methyltransferase activity"/>
    <property type="evidence" value="ECO:0007669"/>
    <property type="project" value="UniProtKB-KW"/>
</dbReference>
<dbReference type="GO" id="GO:0032259">
    <property type="term" value="P:methylation"/>
    <property type="evidence" value="ECO:0007669"/>
    <property type="project" value="UniProtKB-KW"/>
</dbReference>
<dbReference type="EMBL" id="BAAAHU010000090">
    <property type="protein sequence ID" value="GAA1016763.1"/>
    <property type="molecule type" value="Genomic_DNA"/>
</dbReference>
<dbReference type="PROSITE" id="PS51679">
    <property type="entry name" value="SAM_MT_C5"/>
    <property type="match status" value="1"/>
</dbReference>
<keyword evidence="3 5" id="KW-0949">S-adenosyl-L-methionine</keyword>
<reference evidence="9" key="1">
    <citation type="journal article" date="2019" name="Int. J. Syst. Evol. Microbiol.">
        <title>The Global Catalogue of Microorganisms (GCM) 10K type strain sequencing project: providing services to taxonomists for standard genome sequencing and annotation.</title>
        <authorList>
            <consortium name="The Broad Institute Genomics Platform"/>
            <consortium name="The Broad Institute Genome Sequencing Center for Infectious Disease"/>
            <person name="Wu L."/>
            <person name="Ma J."/>
        </authorList>
    </citation>
    <scope>NUCLEOTIDE SEQUENCE [LARGE SCALE GENOMIC DNA]</scope>
    <source>
        <strain evidence="9">JCM 11269</strain>
    </source>
</reference>
<dbReference type="RefSeq" id="WP_346074347.1">
    <property type="nucleotide sequence ID" value="NZ_BAAAHU010000090.1"/>
</dbReference>
<evidence type="ECO:0000256" key="4">
    <source>
        <dbReference type="ARBA" id="ARBA00022747"/>
    </source>
</evidence>
<proteinExistence type="inferred from homology"/>
<comment type="caution">
    <text evidence="8">The sequence shown here is derived from an EMBL/GenBank/DDBJ whole genome shotgun (WGS) entry which is preliminary data.</text>
</comment>
<dbReference type="Proteomes" id="UP001501072">
    <property type="component" value="Unassembled WGS sequence"/>
</dbReference>
<gene>
    <name evidence="8" type="ORF">GCM10009564_52950</name>
</gene>
<evidence type="ECO:0000256" key="5">
    <source>
        <dbReference type="PROSITE-ProRule" id="PRU01016"/>
    </source>
</evidence>
<comment type="similarity">
    <text evidence="5 6">Belongs to the class I-like SAM-binding methyltransferase superfamily. C5-methyltransferase family.</text>
</comment>
<dbReference type="InterPro" id="IPR050390">
    <property type="entry name" value="C5-Methyltransferase"/>
</dbReference>
<dbReference type="NCBIfam" id="TIGR00675">
    <property type="entry name" value="dcm"/>
    <property type="match status" value="1"/>
</dbReference>
<accession>A0ABP4DQ27</accession>
<evidence type="ECO:0000256" key="6">
    <source>
        <dbReference type="RuleBase" id="RU000416"/>
    </source>
</evidence>
<dbReference type="Pfam" id="PF00145">
    <property type="entry name" value="DNA_methylase"/>
    <property type="match status" value="1"/>
</dbReference>
<keyword evidence="4" id="KW-0680">Restriction system</keyword>
<evidence type="ECO:0000256" key="1">
    <source>
        <dbReference type="ARBA" id="ARBA00022603"/>
    </source>
</evidence>
<keyword evidence="1 5" id="KW-0489">Methyltransferase</keyword>
<feature type="active site" evidence="5">
    <location>
        <position position="118"/>
    </location>
</feature>
<comment type="catalytic activity">
    <reaction evidence="7">
        <text>a 2'-deoxycytidine in DNA + S-adenosyl-L-methionine = a 5-methyl-2'-deoxycytidine in DNA + S-adenosyl-L-homocysteine + H(+)</text>
        <dbReference type="Rhea" id="RHEA:13681"/>
        <dbReference type="Rhea" id="RHEA-COMP:11369"/>
        <dbReference type="Rhea" id="RHEA-COMP:11370"/>
        <dbReference type="ChEBI" id="CHEBI:15378"/>
        <dbReference type="ChEBI" id="CHEBI:57856"/>
        <dbReference type="ChEBI" id="CHEBI:59789"/>
        <dbReference type="ChEBI" id="CHEBI:85452"/>
        <dbReference type="ChEBI" id="CHEBI:85454"/>
        <dbReference type="EC" id="2.1.1.37"/>
    </reaction>
</comment>
<dbReference type="Gene3D" id="3.40.50.150">
    <property type="entry name" value="Vaccinia Virus protein VP39"/>
    <property type="match status" value="1"/>
</dbReference>
<dbReference type="EC" id="2.1.1.37" evidence="7"/>
<keyword evidence="9" id="KW-1185">Reference proteome</keyword>
<dbReference type="PANTHER" id="PTHR10629:SF52">
    <property type="entry name" value="DNA (CYTOSINE-5)-METHYLTRANSFERASE 1"/>
    <property type="match status" value="1"/>
</dbReference>
<sequence>MAGPYVDPEPVKLTDLHDSPLGAQERLCSHKKGREIIVTMPNPDAATRTLTVAGLFAGIGGVELGLEAAGMQTKLFCEWWEPAQAVLQQRFPDVPLHDDIQTLPKLPDVDVVTAGFPCTDLSQAGRKAGIHGEASGMVKHLFKLLDDASPKWVVIENVRNMLWLDRGTAMEYLVGEFERLGYTWAYRLVDSRFTGVPQRRQRVILVASRTENPCSVLFADEAGERPESDYRDDAFGFYWTEGNSGLGWAQDALPTLKGGSTLGIPSAPAIWVPGAEPGRAILTPHIEDAEALQGFPRGWTEPALEKAKAGVRWKLVGNAVTVGVSEWLGRRLVNPGTYEESGQELLVQGMRWPAAAWGNADQRWSVPVSLWPEKHEYKHLLEVVDVDKAAPLSLRATAGFHGRLLRSRLHYPQAFSDALKLHVEQMSNPVPV</sequence>
<evidence type="ECO:0000313" key="9">
    <source>
        <dbReference type="Proteomes" id="UP001501072"/>
    </source>
</evidence>
<dbReference type="SUPFAM" id="SSF53335">
    <property type="entry name" value="S-adenosyl-L-methionine-dependent methyltransferases"/>
    <property type="match status" value="1"/>
</dbReference>
<evidence type="ECO:0000256" key="7">
    <source>
        <dbReference type="RuleBase" id="RU000417"/>
    </source>
</evidence>
<evidence type="ECO:0000313" key="8">
    <source>
        <dbReference type="EMBL" id="GAA1016763.1"/>
    </source>
</evidence>
<dbReference type="PANTHER" id="PTHR10629">
    <property type="entry name" value="CYTOSINE-SPECIFIC METHYLTRANSFERASE"/>
    <property type="match status" value="1"/>
</dbReference>
<protein>
    <recommendedName>
        <fullName evidence="7">Cytosine-specific methyltransferase</fullName>
        <ecNumber evidence="7">2.1.1.37</ecNumber>
    </recommendedName>
</protein>